<dbReference type="EMBL" id="CAMXCT030002948">
    <property type="protein sequence ID" value="CAL4788804.1"/>
    <property type="molecule type" value="Genomic_DNA"/>
</dbReference>
<dbReference type="CDD" id="cd00603">
    <property type="entry name" value="IPT_PCSR"/>
    <property type="match status" value="1"/>
</dbReference>
<evidence type="ECO:0000313" key="1">
    <source>
        <dbReference type="EMBL" id="CAI4001492.1"/>
    </source>
</evidence>
<sequence length="56" mass="5876">RFEIHSVEPPVGSEEGGARVTVRGIGFGDATVTNQALMMADTGIFKDSETHSGLAK</sequence>
<dbReference type="InterPro" id="IPR013783">
    <property type="entry name" value="Ig-like_fold"/>
</dbReference>
<dbReference type="EMBL" id="CAMXCT020002948">
    <property type="protein sequence ID" value="CAL1154867.1"/>
    <property type="molecule type" value="Genomic_DNA"/>
</dbReference>
<evidence type="ECO:0000313" key="2">
    <source>
        <dbReference type="EMBL" id="CAL4788804.1"/>
    </source>
</evidence>
<dbReference type="Gene3D" id="2.60.40.10">
    <property type="entry name" value="Immunoglobulins"/>
    <property type="match status" value="1"/>
</dbReference>
<feature type="non-terminal residue" evidence="1">
    <location>
        <position position="1"/>
    </location>
</feature>
<dbReference type="EMBL" id="CAMXCT010002948">
    <property type="protein sequence ID" value="CAI4001492.1"/>
    <property type="molecule type" value="Genomic_DNA"/>
</dbReference>
<reference evidence="2 3" key="2">
    <citation type="submission" date="2024-05" db="EMBL/GenBank/DDBJ databases">
        <authorList>
            <person name="Chen Y."/>
            <person name="Shah S."/>
            <person name="Dougan E. K."/>
            <person name="Thang M."/>
            <person name="Chan C."/>
        </authorList>
    </citation>
    <scope>NUCLEOTIDE SEQUENCE [LARGE SCALE GENOMIC DNA]</scope>
</reference>
<keyword evidence="3" id="KW-1185">Reference proteome</keyword>
<accession>A0A9P1CZI7</accession>
<proteinExistence type="predicted"/>
<name>A0A9P1CZI7_9DINO</name>
<comment type="caution">
    <text evidence="1">The sequence shown here is derived from an EMBL/GenBank/DDBJ whole genome shotgun (WGS) entry which is preliminary data.</text>
</comment>
<evidence type="ECO:0000313" key="3">
    <source>
        <dbReference type="Proteomes" id="UP001152797"/>
    </source>
</evidence>
<organism evidence="1">
    <name type="scientific">Cladocopium goreaui</name>
    <dbReference type="NCBI Taxonomy" id="2562237"/>
    <lineage>
        <taxon>Eukaryota</taxon>
        <taxon>Sar</taxon>
        <taxon>Alveolata</taxon>
        <taxon>Dinophyceae</taxon>
        <taxon>Suessiales</taxon>
        <taxon>Symbiodiniaceae</taxon>
        <taxon>Cladocopium</taxon>
    </lineage>
</organism>
<reference evidence="1" key="1">
    <citation type="submission" date="2022-10" db="EMBL/GenBank/DDBJ databases">
        <authorList>
            <person name="Chen Y."/>
            <person name="Dougan E. K."/>
            <person name="Chan C."/>
            <person name="Rhodes N."/>
            <person name="Thang M."/>
        </authorList>
    </citation>
    <scope>NUCLEOTIDE SEQUENCE</scope>
</reference>
<dbReference type="Proteomes" id="UP001152797">
    <property type="component" value="Unassembled WGS sequence"/>
</dbReference>
<protein>
    <submittedName>
        <fullName evidence="2">IPT/TIG domain-containing protein</fullName>
    </submittedName>
</protein>
<dbReference type="AlphaFoldDB" id="A0A9P1CZI7"/>
<feature type="non-terminal residue" evidence="1">
    <location>
        <position position="56"/>
    </location>
</feature>
<gene>
    <name evidence="1" type="ORF">C1SCF055_LOCUS27536</name>
</gene>